<dbReference type="PANTHER" id="PTHR33908">
    <property type="entry name" value="MANNOSYLTRANSFERASE YKCB-RELATED"/>
    <property type="match status" value="1"/>
</dbReference>
<evidence type="ECO:0000313" key="10">
    <source>
        <dbReference type="EMBL" id="ABJ84594.1"/>
    </source>
</evidence>
<dbReference type="eggNOG" id="COG1807">
    <property type="taxonomic scope" value="Bacteria"/>
</dbReference>
<gene>
    <name evidence="10" type="ordered locus">Acid_3622</name>
</gene>
<dbReference type="Pfam" id="PF13231">
    <property type="entry name" value="PMT_2"/>
    <property type="match status" value="1"/>
</dbReference>
<evidence type="ECO:0000259" key="9">
    <source>
        <dbReference type="Pfam" id="PF13231"/>
    </source>
</evidence>
<keyword evidence="2" id="KW-1003">Cell membrane</keyword>
<keyword evidence="4 10" id="KW-0808">Transferase</keyword>
<dbReference type="InterPro" id="IPR050297">
    <property type="entry name" value="LipidA_mod_glycosyltrf_83"/>
</dbReference>
<feature type="transmembrane region" description="Helical" evidence="8">
    <location>
        <begin position="216"/>
        <end position="240"/>
    </location>
</feature>
<evidence type="ECO:0000256" key="1">
    <source>
        <dbReference type="ARBA" id="ARBA00004651"/>
    </source>
</evidence>
<feature type="transmembrane region" description="Helical" evidence="8">
    <location>
        <begin position="301"/>
        <end position="319"/>
    </location>
</feature>
<proteinExistence type="predicted"/>
<dbReference type="HOGENOM" id="CLU_025132_0_0_0"/>
<feature type="transmembrane region" description="Helical" evidence="8">
    <location>
        <begin position="148"/>
        <end position="170"/>
    </location>
</feature>
<accession>Q020Q0</accession>
<dbReference type="KEGG" id="sus:Acid_3622"/>
<feature type="transmembrane region" description="Helical" evidence="8">
    <location>
        <begin position="325"/>
        <end position="346"/>
    </location>
</feature>
<reference evidence="10" key="1">
    <citation type="submission" date="2006-10" db="EMBL/GenBank/DDBJ databases">
        <title>Complete sequence of Solibacter usitatus Ellin6076.</title>
        <authorList>
            <consortium name="US DOE Joint Genome Institute"/>
            <person name="Copeland A."/>
            <person name="Lucas S."/>
            <person name="Lapidus A."/>
            <person name="Barry K."/>
            <person name="Detter J.C."/>
            <person name="Glavina del Rio T."/>
            <person name="Hammon N."/>
            <person name="Israni S."/>
            <person name="Dalin E."/>
            <person name="Tice H."/>
            <person name="Pitluck S."/>
            <person name="Thompson L.S."/>
            <person name="Brettin T."/>
            <person name="Bruce D."/>
            <person name="Han C."/>
            <person name="Tapia R."/>
            <person name="Gilna P."/>
            <person name="Schmutz J."/>
            <person name="Larimer F."/>
            <person name="Land M."/>
            <person name="Hauser L."/>
            <person name="Kyrpides N."/>
            <person name="Mikhailova N."/>
            <person name="Janssen P.H."/>
            <person name="Kuske C.R."/>
            <person name="Richardson P."/>
        </authorList>
    </citation>
    <scope>NUCLEOTIDE SEQUENCE</scope>
    <source>
        <strain evidence="10">Ellin6076</strain>
    </source>
</reference>
<name>Q020Q0_SOLUE</name>
<evidence type="ECO:0000256" key="8">
    <source>
        <dbReference type="SAM" id="Phobius"/>
    </source>
</evidence>
<evidence type="ECO:0000256" key="7">
    <source>
        <dbReference type="ARBA" id="ARBA00023136"/>
    </source>
</evidence>
<dbReference type="PANTHER" id="PTHR33908:SF11">
    <property type="entry name" value="MEMBRANE PROTEIN"/>
    <property type="match status" value="1"/>
</dbReference>
<dbReference type="GO" id="GO:0005886">
    <property type="term" value="C:plasma membrane"/>
    <property type="evidence" value="ECO:0007669"/>
    <property type="project" value="UniProtKB-SubCell"/>
</dbReference>
<evidence type="ECO:0000256" key="4">
    <source>
        <dbReference type="ARBA" id="ARBA00022679"/>
    </source>
</evidence>
<dbReference type="GO" id="GO:0009103">
    <property type="term" value="P:lipopolysaccharide biosynthetic process"/>
    <property type="evidence" value="ECO:0007669"/>
    <property type="project" value="UniProtKB-ARBA"/>
</dbReference>
<keyword evidence="5 8" id="KW-0812">Transmembrane</keyword>
<dbReference type="InterPro" id="IPR038731">
    <property type="entry name" value="RgtA/B/C-like"/>
</dbReference>
<feature type="transmembrane region" description="Helical" evidence="8">
    <location>
        <begin position="273"/>
        <end position="294"/>
    </location>
</feature>
<dbReference type="AlphaFoldDB" id="Q020Q0"/>
<protein>
    <submittedName>
        <fullName evidence="10">Glycosyl transferase, family 39</fullName>
    </submittedName>
</protein>
<evidence type="ECO:0000256" key="2">
    <source>
        <dbReference type="ARBA" id="ARBA00022475"/>
    </source>
</evidence>
<dbReference type="GO" id="GO:0016763">
    <property type="term" value="F:pentosyltransferase activity"/>
    <property type="evidence" value="ECO:0007669"/>
    <property type="project" value="TreeGrafter"/>
</dbReference>
<evidence type="ECO:0000256" key="5">
    <source>
        <dbReference type="ARBA" id="ARBA00022692"/>
    </source>
</evidence>
<feature type="transmembrane region" description="Helical" evidence="8">
    <location>
        <begin position="102"/>
        <end position="120"/>
    </location>
</feature>
<organism evidence="10">
    <name type="scientific">Solibacter usitatus (strain Ellin6076)</name>
    <dbReference type="NCBI Taxonomy" id="234267"/>
    <lineage>
        <taxon>Bacteria</taxon>
        <taxon>Pseudomonadati</taxon>
        <taxon>Acidobacteriota</taxon>
        <taxon>Terriglobia</taxon>
        <taxon>Bryobacterales</taxon>
        <taxon>Solibacteraceae</taxon>
        <taxon>Candidatus Solibacter</taxon>
    </lineage>
</organism>
<dbReference type="STRING" id="234267.Acid_3622"/>
<evidence type="ECO:0000256" key="6">
    <source>
        <dbReference type="ARBA" id="ARBA00022989"/>
    </source>
</evidence>
<dbReference type="InParanoid" id="Q020Q0"/>
<keyword evidence="7 8" id="KW-0472">Membrane</keyword>
<sequence length="483" mass="52408">MAGVLIAVFLAQGFFASRVKSPVFDETGDISAGLSYVQSGEIRANLQHPPLLKELAGVSLWLAGVRLPENSRVGEMLAGGGERVAGSELIAANGPDRVMFRARLPFLLLAAALGALLWWWGRQLAGDSAAIAALFLYTLSPNILGHGYLVTLDVGLAAFTVLFFYMLWRYLEAPDWLRLAICGVAMGLMLCAKFSALFLLPVAALLMVMARRTGPLLLMALIASLVIQALYLSPGGLYLYSLGMQRVNADHNPDYLVFLGGQLQHSFPAYFPMAYLLKEPIAAILLLGVGIYAVRKLPARWFLMLPPLAIFAAHMAFADDLGVRYIIPALPFFYLLGGIGAMWLIGQGMAGRIAVGVLAGWLVFTSFAIAPDHLSYFNEAAGGWRGGPSWLDDSNVDWGQGIKQLKEWADRNAAGRKIKLAYFGSFPPTAYGLNAEPVEDLMKAPAPGLYAVSAHFVARVPAEWLRTTPTAIVAHSIYIYDVR</sequence>
<feature type="transmembrane region" description="Helical" evidence="8">
    <location>
        <begin position="353"/>
        <end position="370"/>
    </location>
</feature>
<feature type="domain" description="Glycosyltransferase RgtA/B/C/D-like" evidence="9">
    <location>
        <begin position="99"/>
        <end position="225"/>
    </location>
</feature>
<keyword evidence="3" id="KW-0328">Glycosyltransferase</keyword>
<dbReference type="EMBL" id="CP000473">
    <property type="protein sequence ID" value="ABJ84594.1"/>
    <property type="molecule type" value="Genomic_DNA"/>
</dbReference>
<evidence type="ECO:0000256" key="3">
    <source>
        <dbReference type="ARBA" id="ARBA00022676"/>
    </source>
</evidence>
<keyword evidence="6 8" id="KW-1133">Transmembrane helix</keyword>
<feature type="transmembrane region" description="Helical" evidence="8">
    <location>
        <begin position="176"/>
        <end position="209"/>
    </location>
</feature>
<comment type="subcellular location">
    <subcellularLocation>
        <location evidence="1">Cell membrane</location>
        <topology evidence="1">Multi-pass membrane protein</topology>
    </subcellularLocation>
</comment>